<dbReference type="PANTHER" id="PTHR11012:SF30">
    <property type="entry name" value="PROTEIN KINASE-LIKE DOMAIN-CONTAINING"/>
    <property type="match status" value="1"/>
</dbReference>
<dbReference type="Gene3D" id="3.90.1200.10">
    <property type="match status" value="1"/>
</dbReference>
<name>A0ABP1R7R0_9HEXA</name>
<proteinExistence type="predicted"/>
<reference evidence="2 3" key="1">
    <citation type="submission" date="2024-08" db="EMBL/GenBank/DDBJ databases">
        <authorList>
            <person name="Cucini C."/>
            <person name="Frati F."/>
        </authorList>
    </citation>
    <scope>NUCLEOTIDE SEQUENCE [LARGE SCALE GENOMIC DNA]</scope>
</reference>
<dbReference type="SUPFAM" id="SSF56112">
    <property type="entry name" value="Protein kinase-like (PK-like)"/>
    <property type="match status" value="1"/>
</dbReference>
<feature type="domain" description="CHK kinase-like" evidence="1">
    <location>
        <begin position="75"/>
        <end position="274"/>
    </location>
</feature>
<evidence type="ECO:0000313" key="3">
    <source>
        <dbReference type="Proteomes" id="UP001642540"/>
    </source>
</evidence>
<accession>A0ABP1R7R0</accession>
<dbReference type="EMBL" id="CAXLJM020000057">
    <property type="protein sequence ID" value="CAL8118631.1"/>
    <property type="molecule type" value="Genomic_DNA"/>
</dbReference>
<dbReference type="Proteomes" id="UP001642540">
    <property type="component" value="Unassembled WGS sequence"/>
</dbReference>
<keyword evidence="3" id="KW-1185">Reference proteome</keyword>
<evidence type="ECO:0000313" key="2">
    <source>
        <dbReference type="EMBL" id="CAL8118631.1"/>
    </source>
</evidence>
<dbReference type="Pfam" id="PF02958">
    <property type="entry name" value="EcKL"/>
    <property type="match status" value="1"/>
</dbReference>
<protein>
    <recommendedName>
        <fullName evidence="1">CHK kinase-like domain-containing protein</fullName>
    </recommendedName>
</protein>
<organism evidence="2 3">
    <name type="scientific">Orchesella dallaii</name>
    <dbReference type="NCBI Taxonomy" id="48710"/>
    <lineage>
        <taxon>Eukaryota</taxon>
        <taxon>Metazoa</taxon>
        <taxon>Ecdysozoa</taxon>
        <taxon>Arthropoda</taxon>
        <taxon>Hexapoda</taxon>
        <taxon>Collembola</taxon>
        <taxon>Entomobryomorpha</taxon>
        <taxon>Entomobryoidea</taxon>
        <taxon>Orchesellidae</taxon>
        <taxon>Orchesellinae</taxon>
        <taxon>Orchesella</taxon>
    </lineage>
</organism>
<dbReference type="SMART" id="SM00587">
    <property type="entry name" value="CHK"/>
    <property type="match status" value="1"/>
</dbReference>
<dbReference type="InterPro" id="IPR015897">
    <property type="entry name" value="CHK_kinase-like"/>
</dbReference>
<comment type="caution">
    <text evidence="2">The sequence shown here is derived from an EMBL/GenBank/DDBJ whole genome shotgun (WGS) entry which is preliminary data.</text>
</comment>
<evidence type="ECO:0000259" key="1">
    <source>
        <dbReference type="SMART" id="SM00587"/>
    </source>
</evidence>
<dbReference type="InterPro" id="IPR004119">
    <property type="entry name" value="EcKL"/>
</dbReference>
<dbReference type="PANTHER" id="PTHR11012">
    <property type="entry name" value="PROTEIN KINASE-LIKE DOMAIN-CONTAINING"/>
    <property type="match status" value="1"/>
</dbReference>
<sequence length="367" mass="43035">MASGKQKHFVFKHFPMEMTKENAFVIFTKAFWRENSIYKVIFPKLEEFAKSRGFEYEIPTPKYYKGYNDDKHDYILLEDVRPAGYIMPDKTISLTKDQVILIMKELAPFHAISYAFLRDQGERVFKEVEGFQYCFFADDIKEIMGTNFDILIQKFYDVAIEVLEKRYPEGAEKMRKYVEKNGTPPNNVEHLTDKKYFPTLAHVDLWSNNVLIKNDELGQPTSVKIIDFQFMQRGNIFTDLLYFMYTSTTPEFRKAHLHTILNVYYDAFQETLEKIKTPLPWGFTKGFLIDEFEAGIISAFGRMTFVLPIQLGSLTKTKPEDDKNSEDLIPDADVHSKENIMKMYMESPRAQARLEALAREMVENNYL</sequence>
<dbReference type="InterPro" id="IPR011009">
    <property type="entry name" value="Kinase-like_dom_sf"/>
</dbReference>
<gene>
    <name evidence="2" type="ORF">ODALV1_LOCUS18219</name>
</gene>